<reference evidence="2" key="1">
    <citation type="submission" date="2019-05" db="EMBL/GenBank/DDBJ databases">
        <title>Complete genome sequencing of Absiella argi strain JCM 30884.</title>
        <authorList>
            <person name="Sakamoto M."/>
            <person name="Murakami T."/>
            <person name="Mori H."/>
        </authorList>
    </citation>
    <scope>NUCLEOTIDE SEQUENCE [LARGE SCALE GENOMIC DNA]</scope>
    <source>
        <strain evidence="2">JCM 30884</strain>
    </source>
</reference>
<sequence>MKDKQINFRLDEELRVYLNSVCEELGCNMSSYIRNRIFSPEYINVAIEYDKDIDVVMNRMGNNINQIARSLNTLQNIFQTQDIIDEAEGIKEMISTAISLLKENREVYEEFTKQKKETEKQLYRIIKKREVFEFLEIDEKEK</sequence>
<organism evidence="1 2">
    <name type="scientific">Amedibacterium intestinale</name>
    <dbReference type="NCBI Taxonomy" id="2583452"/>
    <lineage>
        <taxon>Bacteria</taxon>
        <taxon>Bacillati</taxon>
        <taxon>Bacillota</taxon>
        <taxon>Erysipelotrichia</taxon>
        <taxon>Erysipelotrichales</taxon>
        <taxon>Erysipelotrichaceae</taxon>
        <taxon>Amedibacterium</taxon>
    </lineage>
</organism>
<keyword evidence="2" id="KW-1185">Reference proteome</keyword>
<dbReference type="EMBL" id="AP019695">
    <property type="protein sequence ID" value="BBK22650.1"/>
    <property type="molecule type" value="Genomic_DNA"/>
</dbReference>
<dbReference type="InterPro" id="IPR053842">
    <property type="entry name" value="NikA-like"/>
</dbReference>
<evidence type="ECO:0000313" key="1">
    <source>
        <dbReference type="EMBL" id="BBK22650.1"/>
    </source>
</evidence>
<proteinExistence type="predicted"/>
<dbReference type="Pfam" id="PF21983">
    <property type="entry name" value="NikA-like"/>
    <property type="match status" value="1"/>
</dbReference>
<dbReference type="RefSeq" id="WP_118277772.1">
    <property type="nucleotide sequence ID" value="NZ_AP019695.1"/>
</dbReference>
<dbReference type="AlphaFoldDB" id="A0A6N4TI26"/>
<dbReference type="Proteomes" id="UP000464754">
    <property type="component" value="Chromosome"/>
</dbReference>
<accession>A0A6N4TI26</accession>
<gene>
    <name evidence="1" type="ORF">Aargi30884_15530</name>
</gene>
<dbReference type="KEGG" id="aarg:Aargi30884_15530"/>
<evidence type="ECO:0000313" key="2">
    <source>
        <dbReference type="Proteomes" id="UP000464754"/>
    </source>
</evidence>
<protein>
    <submittedName>
        <fullName evidence="1">Uncharacterized protein</fullName>
    </submittedName>
</protein>
<name>A0A6N4TI26_9FIRM</name>